<dbReference type="AlphaFoldDB" id="L5KC81"/>
<proteinExistence type="predicted"/>
<evidence type="ECO:0000313" key="3">
    <source>
        <dbReference type="Proteomes" id="UP000010552"/>
    </source>
</evidence>
<protein>
    <submittedName>
        <fullName evidence="2">Uncharacterized protein</fullName>
    </submittedName>
</protein>
<evidence type="ECO:0000313" key="2">
    <source>
        <dbReference type="EMBL" id="ELK08937.1"/>
    </source>
</evidence>
<gene>
    <name evidence="2" type="ORF">PAL_GLEAN10012211</name>
</gene>
<organism evidence="2 3">
    <name type="scientific">Pteropus alecto</name>
    <name type="common">Black flying fox</name>
    <dbReference type="NCBI Taxonomy" id="9402"/>
    <lineage>
        <taxon>Eukaryota</taxon>
        <taxon>Metazoa</taxon>
        <taxon>Chordata</taxon>
        <taxon>Craniata</taxon>
        <taxon>Vertebrata</taxon>
        <taxon>Euteleostomi</taxon>
        <taxon>Mammalia</taxon>
        <taxon>Eutheria</taxon>
        <taxon>Laurasiatheria</taxon>
        <taxon>Chiroptera</taxon>
        <taxon>Yinpterochiroptera</taxon>
        <taxon>Pteropodoidea</taxon>
        <taxon>Pteropodidae</taxon>
        <taxon>Pteropodinae</taxon>
        <taxon>Pteropus</taxon>
    </lineage>
</organism>
<accession>L5KC81</accession>
<sequence>MRAKVRRRVSGRGWWTRTRRIEGTRSPVPSRPGHWSLPKQTRKPESPSGIPTVLSLRPQMCVSSPMFNPSLCRMLLEGVVSMSLVQSLTHKAASALQVLRPIGVPAAAWLSSGCSRLMPRIVQLCYPAIFSLGNGGLWDQAVRAQGWTCFTGDFCSATGHRLGRDRLKGILLWHLRVISLDNSPP</sequence>
<keyword evidence="3" id="KW-1185">Reference proteome</keyword>
<dbReference type="EMBL" id="KB030861">
    <property type="protein sequence ID" value="ELK08937.1"/>
    <property type="molecule type" value="Genomic_DNA"/>
</dbReference>
<feature type="region of interest" description="Disordered" evidence="1">
    <location>
        <begin position="18"/>
        <end position="49"/>
    </location>
</feature>
<evidence type="ECO:0000256" key="1">
    <source>
        <dbReference type="SAM" id="MobiDB-lite"/>
    </source>
</evidence>
<name>L5KC81_PTEAL</name>
<reference evidence="3" key="1">
    <citation type="journal article" date="2013" name="Science">
        <title>Comparative analysis of bat genomes provides insight into the evolution of flight and immunity.</title>
        <authorList>
            <person name="Zhang G."/>
            <person name="Cowled C."/>
            <person name="Shi Z."/>
            <person name="Huang Z."/>
            <person name="Bishop-Lilly K.A."/>
            <person name="Fang X."/>
            <person name="Wynne J.W."/>
            <person name="Xiong Z."/>
            <person name="Baker M.L."/>
            <person name="Zhao W."/>
            <person name="Tachedjian M."/>
            <person name="Zhu Y."/>
            <person name="Zhou P."/>
            <person name="Jiang X."/>
            <person name="Ng J."/>
            <person name="Yang L."/>
            <person name="Wu L."/>
            <person name="Xiao J."/>
            <person name="Feng Y."/>
            <person name="Chen Y."/>
            <person name="Sun X."/>
            <person name="Zhang Y."/>
            <person name="Marsh G.A."/>
            <person name="Crameri G."/>
            <person name="Broder C.C."/>
            <person name="Frey K.G."/>
            <person name="Wang L.F."/>
            <person name="Wang J."/>
        </authorList>
    </citation>
    <scope>NUCLEOTIDE SEQUENCE [LARGE SCALE GENOMIC DNA]</scope>
</reference>
<dbReference type="Proteomes" id="UP000010552">
    <property type="component" value="Unassembled WGS sequence"/>
</dbReference>
<dbReference type="InParanoid" id="L5KC81"/>